<dbReference type="RefSeq" id="WP_132515126.1">
    <property type="nucleotide sequence ID" value="NZ_SMKP01000124.1"/>
</dbReference>
<evidence type="ECO:0000256" key="1">
    <source>
        <dbReference type="ARBA" id="ARBA00010617"/>
    </source>
</evidence>
<dbReference type="GO" id="GO:0005506">
    <property type="term" value="F:iron ion binding"/>
    <property type="evidence" value="ECO:0007669"/>
    <property type="project" value="InterPro"/>
</dbReference>
<dbReference type="EMBL" id="SMKP01000124">
    <property type="protein sequence ID" value="TDD15487.1"/>
    <property type="molecule type" value="Genomic_DNA"/>
</dbReference>
<dbReference type="SUPFAM" id="SSF54862">
    <property type="entry name" value="4Fe-4S ferredoxins"/>
    <property type="match status" value="1"/>
</dbReference>
<keyword evidence="2" id="KW-0408">Iron</keyword>
<comment type="caution">
    <text evidence="4">The sequence shown here is derived from an EMBL/GenBank/DDBJ whole genome shotgun (WGS) entry which is preliminary data.</text>
</comment>
<feature type="compositionally biased region" description="Low complexity" evidence="3">
    <location>
        <begin position="243"/>
        <end position="253"/>
    </location>
</feature>
<dbReference type="Gene3D" id="1.10.630.10">
    <property type="entry name" value="Cytochrome P450"/>
    <property type="match status" value="2"/>
</dbReference>
<keyword evidence="2" id="KW-0503">Monooxygenase</keyword>
<sequence length="253" mass="27571">MIGSPQAFSSFSVMLDFNPTMQQQLTNAIEMNAYMGGLVAAQRSDPGEDILGTLVRQHGDDLSDDDLIGIGNLLLIAGHETTANMLGLGTLLLLRHDPALLSEPDRFDVTRRPSAHVTFGHGIHQCLGQQLARMELRVALPALLRRFPELRLAVPYEDLRYRVLAPVNGVLSLPVTWYAMKVIIDQARCMDVGQCVMAAPEVFDQRESDGVIVLLDARAAHRPTGRTRRRAVLPGNGHSVPGPARAAARPDGT</sequence>
<dbReference type="Proteomes" id="UP000294543">
    <property type="component" value="Unassembled WGS sequence"/>
</dbReference>
<dbReference type="GO" id="GO:0016705">
    <property type="term" value="F:oxidoreductase activity, acting on paired donors, with incorporation or reduction of molecular oxygen"/>
    <property type="evidence" value="ECO:0007669"/>
    <property type="project" value="InterPro"/>
</dbReference>
<dbReference type="SUPFAM" id="SSF48264">
    <property type="entry name" value="Cytochrome P450"/>
    <property type="match status" value="1"/>
</dbReference>
<dbReference type="PANTHER" id="PTHR46696">
    <property type="entry name" value="P450, PUTATIVE (EUROFUNG)-RELATED"/>
    <property type="match status" value="1"/>
</dbReference>
<evidence type="ECO:0000313" key="5">
    <source>
        <dbReference type="Proteomes" id="UP000294543"/>
    </source>
</evidence>
<dbReference type="InterPro" id="IPR001128">
    <property type="entry name" value="Cyt_P450"/>
</dbReference>
<dbReference type="InterPro" id="IPR017972">
    <property type="entry name" value="Cyt_P450_CS"/>
</dbReference>
<accession>A0A4R4WE14</accession>
<keyword evidence="2" id="KW-0560">Oxidoreductase</keyword>
<gene>
    <name evidence="4" type="ORF">E1294_34275</name>
</gene>
<feature type="region of interest" description="Disordered" evidence="3">
    <location>
        <begin position="225"/>
        <end position="253"/>
    </location>
</feature>
<dbReference type="GO" id="GO:0004497">
    <property type="term" value="F:monooxygenase activity"/>
    <property type="evidence" value="ECO:0007669"/>
    <property type="project" value="UniProtKB-KW"/>
</dbReference>
<dbReference type="GO" id="GO:0020037">
    <property type="term" value="F:heme binding"/>
    <property type="evidence" value="ECO:0007669"/>
    <property type="project" value="InterPro"/>
</dbReference>
<comment type="similarity">
    <text evidence="1 2">Belongs to the cytochrome P450 family.</text>
</comment>
<keyword evidence="2" id="KW-0349">Heme</keyword>
<keyword evidence="5" id="KW-1185">Reference proteome</keyword>
<dbReference type="PANTHER" id="PTHR46696:SF6">
    <property type="entry name" value="P450, PUTATIVE (EUROFUNG)-RELATED"/>
    <property type="match status" value="1"/>
</dbReference>
<evidence type="ECO:0000256" key="3">
    <source>
        <dbReference type="SAM" id="MobiDB-lite"/>
    </source>
</evidence>
<proteinExistence type="inferred from homology"/>
<dbReference type="InterPro" id="IPR036396">
    <property type="entry name" value="Cyt_P450_sf"/>
</dbReference>
<dbReference type="PROSITE" id="PS00086">
    <property type="entry name" value="CYTOCHROME_P450"/>
    <property type="match status" value="1"/>
</dbReference>
<dbReference type="PRINTS" id="PR00359">
    <property type="entry name" value="BP450"/>
</dbReference>
<dbReference type="AlphaFoldDB" id="A0A4R4WE14"/>
<dbReference type="OrthoDB" id="4557982at2"/>
<keyword evidence="2" id="KW-0479">Metal-binding</keyword>
<organism evidence="4 5">
    <name type="scientific">Nonomuraea diastatica</name>
    <dbReference type="NCBI Taxonomy" id="1848329"/>
    <lineage>
        <taxon>Bacteria</taxon>
        <taxon>Bacillati</taxon>
        <taxon>Actinomycetota</taxon>
        <taxon>Actinomycetes</taxon>
        <taxon>Streptosporangiales</taxon>
        <taxon>Streptosporangiaceae</taxon>
        <taxon>Nonomuraea</taxon>
    </lineage>
</organism>
<dbReference type="Gene3D" id="3.30.70.20">
    <property type="match status" value="1"/>
</dbReference>
<evidence type="ECO:0000313" key="4">
    <source>
        <dbReference type="EMBL" id="TDD15487.1"/>
    </source>
</evidence>
<dbReference type="InterPro" id="IPR002397">
    <property type="entry name" value="Cyt_P450_B"/>
</dbReference>
<evidence type="ECO:0000256" key="2">
    <source>
        <dbReference type="RuleBase" id="RU000461"/>
    </source>
</evidence>
<reference evidence="4 5" key="1">
    <citation type="submission" date="2019-03" db="EMBL/GenBank/DDBJ databases">
        <title>Draft genome sequences of novel Actinobacteria.</title>
        <authorList>
            <person name="Sahin N."/>
            <person name="Ay H."/>
            <person name="Saygin H."/>
        </authorList>
    </citation>
    <scope>NUCLEOTIDE SEQUENCE [LARGE SCALE GENOMIC DNA]</scope>
    <source>
        <strain evidence="4 5">KC712</strain>
    </source>
</reference>
<protein>
    <submittedName>
        <fullName evidence="4">Cytochrome P450</fullName>
    </submittedName>
</protein>
<dbReference type="Pfam" id="PF00067">
    <property type="entry name" value="p450"/>
    <property type="match status" value="1"/>
</dbReference>
<name>A0A4R4WE14_9ACTN</name>